<accession>W4GAI6</accession>
<dbReference type="VEuPathDB" id="FungiDB:H257_09926"/>
<feature type="compositionally biased region" description="Basic residues" evidence="1">
    <location>
        <begin position="23"/>
        <end position="32"/>
    </location>
</feature>
<dbReference type="OrthoDB" id="72847at2759"/>
<evidence type="ECO:0000313" key="2">
    <source>
        <dbReference type="EMBL" id="ETV75968.1"/>
    </source>
</evidence>
<protein>
    <submittedName>
        <fullName evidence="2">Uncharacterized protein</fullName>
    </submittedName>
</protein>
<feature type="region of interest" description="Disordered" evidence="1">
    <location>
        <begin position="1"/>
        <end position="39"/>
    </location>
</feature>
<feature type="region of interest" description="Disordered" evidence="1">
    <location>
        <begin position="234"/>
        <end position="269"/>
    </location>
</feature>
<name>W4GAI6_APHAT</name>
<dbReference type="RefSeq" id="XP_009834611.1">
    <property type="nucleotide sequence ID" value="XM_009836309.1"/>
</dbReference>
<dbReference type="EMBL" id="KI913138">
    <property type="protein sequence ID" value="ETV75968.1"/>
    <property type="molecule type" value="Genomic_DNA"/>
</dbReference>
<evidence type="ECO:0000256" key="1">
    <source>
        <dbReference type="SAM" id="MobiDB-lite"/>
    </source>
</evidence>
<gene>
    <name evidence="2" type="ORF">H257_09926</name>
</gene>
<dbReference type="AlphaFoldDB" id="W4GAI6"/>
<dbReference type="GeneID" id="20811922"/>
<reference evidence="2" key="1">
    <citation type="submission" date="2013-12" db="EMBL/GenBank/DDBJ databases">
        <title>The Genome Sequence of Aphanomyces astaci APO3.</title>
        <authorList>
            <consortium name="The Broad Institute Genomics Platform"/>
            <person name="Russ C."/>
            <person name="Tyler B."/>
            <person name="van West P."/>
            <person name="Dieguez-Uribeondo J."/>
            <person name="Young S.K."/>
            <person name="Zeng Q."/>
            <person name="Gargeya S."/>
            <person name="Fitzgerald M."/>
            <person name="Abouelleil A."/>
            <person name="Alvarado L."/>
            <person name="Chapman S.B."/>
            <person name="Gainer-Dewar J."/>
            <person name="Goldberg J."/>
            <person name="Griggs A."/>
            <person name="Gujja S."/>
            <person name="Hansen M."/>
            <person name="Howarth C."/>
            <person name="Imamovic A."/>
            <person name="Ireland A."/>
            <person name="Larimer J."/>
            <person name="McCowan C."/>
            <person name="Murphy C."/>
            <person name="Pearson M."/>
            <person name="Poon T.W."/>
            <person name="Priest M."/>
            <person name="Roberts A."/>
            <person name="Saif S."/>
            <person name="Shea T."/>
            <person name="Sykes S."/>
            <person name="Wortman J."/>
            <person name="Nusbaum C."/>
            <person name="Birren B."/>
        </authorList>
    </citation>
    <scope>NUCLEOTIDE SEQUENCE [LARGE SCALE GENOMIC DNA]</scope>
    <source>
        <strain evidence="2">APO3</strain>
    </source>
</reference>
<organism evidence="2">
    <name type="scientific">Aphanomyces astaci</name>
    <name type="common">Crayfish plague agent</name>
    <dbReference type="NCBI Taxonomy" id="112090"/>
    <lineage>
        <taxon>Eukaryota</taxon>
        <taxon>Sar</taxon>
        <taxon>Stramenopiles</taxon>
        <taxon>Oomycota</taxon>
        <taxon>Saprolegniomycetes</taxon>
        <taxon>Saprolegniales</taxon>
        <taxon>Verrucalvaceae</taxon>
        <taxon>Aphanomyces</taxon>
    </lineage>
</organism>
<proteinExistence type="predicted"/>
<sequence length="527" mass="57879">MLASPLPLRSVGSKGTPIGTTTQHRHSTHAHTPRRDSLSSSAQLTVTVVQVSALPFRKVVESSMLPQHGLRCKFHLSVGGKALGVVGATASTAGQANTLVWQEGGGSSSMQLNVALSRDLWLGIDVLCGSLIIASTLISLDALESPPHATAFWHALQPHGRIELHISYSPCIVDSNTASHLSTAPTRVSSPTRVTTTAPIAPTLNQQLVDDPPLLVEVDAASVVNTKVSLPSSYCYNDDDANDSDERAMYPSQDSDGEPSPEKHYHHHQASLSSYDSCAFRLKQDHWTTNNTEPPMASSSSSVHPLDHLPATTVDDLEEHLVNDATIQHKMNHHSSSPRCRPDDQHSATTHMFEWTQRMALMEKKTLAATLQASKDKCRQAWHACDDVSPTSTLIRERRRSLPMPSYVGHRRPFKWCRLIGFRPATWGNMKYIYIYIYDCCLGSVGHCRRRNRQVAVPPIHNNPPMQCTTTPSPLPRLLVILVVHRLGRRLCAAHAVRLCAGFTTLPSRVANQSTPALVCHHDMSSQ</sequence>